<evidence type="ECO:0000313" key="2">
    <source>
        <dbReference type="EMBL" id="KAL1304142.1"/>
    </source>
</evidence>
<accession>A0ABR3PDA4</accession>
<dbReference type="GeneID" id="95974272"/>
<sequence length="354" mass="39405">MASDIALSLNAEHVLHSPGHMRRGQEKNGHDYKPAPLIMSATITDLCSEPLFLNSYLSDEEDCSAPESDDMSFSTKTFSNVGGDDSAFDFVTTLPESLAEECSLIKQQYEHARAIRLFAAGRPKLIHIPRTTSAPMLRHPRVTLSRVHDRTSKAFSESINEALAQTQYARSLSRSSSAESNVPSTPLLEQGLRTPTSARTPSTPNTPNYSYHFDPLASPGLTKKSTTTAKGRKAHEELRPKKLQIVKHDTSDPRLGSSALRSAPPTYSYIPSEYSNKSLRSKTATRPNNNDRPFAKNLPDFPIAQPRYSVTPRPFALRMDSFGPIEESRESSQSKRMRIPTMRKVESVMNLRSR</sequence>
<protein>
    <submittedName>
        <fullName evidence="2">Uncharacterized protein</fullName>
    </submittedName>
</protein>
<feature type="compositionally biased region" description="Low complexity" evidence="1">
    <location>
        <begin position="170"/>
        <end position="180"/>
    </location>
</feature>
<reference evidence="2 3" key="1">
    <citation type="submission" date="2024-07" db="EMBL/GenBank/DDBJ databases">
        <title>Draft sequence of the Neodothiora populina.</title>
        <authorList>
            <person name="Drown D.D."/>
            <person name="Schuette U.S."/>
            <person name="Buechlein A.B."/>
            <person name="Rusch D.R."/>
            <person name="Winton L.W."/>
            <person name="Adams G.A."/>
        </authorList>
    </citation>
    <scope>NUCLEOTIDE SEQUENCE [LARGE SCALE GENOMIC DNA]</scope>
    <source>
        <strain evidence="2 3">CPC 39397</strain>
    </source>
</reference>
<dbReference type="RefSeq" id="XP_069200417.1">
    <property type="nucleotide sequence ID" value="XM_069345618.1"/>
</dbReference>
<keyword evidence="3" id="KW-1185">Reference proteome</keyword>
<feature type="compositionally biased region" description="Low complexity" evidence="1">
    <location>
        <begin position="193"/>
        <end position="208"/>
    </location>
</feature>
<dbReference type="Proteomes" id="UP001562354">
    <property type="component" value="Unassembled WGS sequence"/>
</dbReference>
<feature type="compositionally biased region" description="Basic and acidic residues" evidence="1">
    <location>
        <begin position="234"/>
        <end position="252"/>
    </location>
</feature>
<proteinExistence type="predicted"/>
<name>A0ABR3PDA4_9PEZI</name>
<evidence type="ECO:0000256" key="1">
    <source>
        <dbReference type="SAM" id="MobiDB-lite"/>
    </source>
</evidence>
<comment type="caution">
    <text evidence="2">The sequence shown here is derived from an EMBL/GenBank/DDBJ whole genome shotgun (WGS) entry which is preliminary data.</text>
</comment>
<gene>
    <name evidence="2" type="ORF">AAFC00_000569</name>
</gene>
<dbReference type="EMBL" id="JBFMKM010000009">
    <property type="protein sequence ID" value="KAL1304142.1"/>
    <property type="molecule type" value="Genomic_DNA"/>
</dbReference>
<evidence type="ECO:0000313" key="3">
    <source>
        <dbReference type="Proteomes" id="UP001562354"/>
    </source>
</evidence>
<feature type="compositionally biased region" description="Polar residues" evidence="1">
    <location>
        <begin position="273"/>
        <end position="291"/>
    </location>
</feature>
<feature type="region of interest" description="Disordered" evidence="1">
    <location>
        <begin position="170"/>
        <end position="300"/>
    </location>
</feature>
<organism evidence="2 3">
    <name type="scientific">Neodothiora populina</name>
    <dbReference type="NCBI Taxonomy" id="2781224"/>
    <lineage>
        <taxon>Eukaryota</taxon>
        <taxon>Fungi</taxon>
        <taxon>Dikarya</taxon>
        <taxon>Ascomycota</taxon>
        <taxon>Pezizomycotina</taxon>
        <taxon>Dothideomycetes</taxon>
        <taxon>Dothideomycetidae</taxon>
        <taxon>Dothideales</taxon>
        <taxon>Dothioraceae</taxon>
        <taxon>Neodothiora</taxon>
    </lineage>
</organism>